<comment type="subcellular location">
    <subcellularLocation>
        <location evidence="1">Periplasm</location>
    </subcellularLocation>
</comment>
<reference evidence="6 7" key="1">
    <citation type="journal article" date="2014" name="Int. J. Syst. Evol. Microbiol.">
        <title>Complete genome sequence of Corynebacterium casei LMG S-19264T (=DSM 44701T), isolated from a smear-ripened cheese.</title>
        <authorList>
            <consortium name="US DOE Joint Genome Institute (JGI-PGF)"/>
            <person name="Walter F."/>
            <person name="Albersmeier A."/>
            <person name="Kalinowski J."/>
            <person name="Ruckert C."/>
        </authorList>
    </citation>
    <scope>NUCLEOTIDE SEQUENCE [LARGE SCALE GENOMIC DNA]</scope>
    <source>
        <strain evidence="6 7">CGMCC 1.9161</strain>
    </source>
</reference>
<dbReference type="GO" id="GO:0030288">
    <property type="term" value="C:outer membrane-bounded periplasmic space"/>
    <property type="evidence" value="ECO:0007669"/>
    <property type="project" value="UniProtKB-ARBA"/>
</dbReference>
<sequence length="500" mass="53716">MKRSICKAALVAAMSIGASAASAQVLQLAVSDSPAGLDPHIVTAFTSFQVVNGTIYEALTQVEPDLTIGPALAESWEVSDDGLTYTFTLREGVTFHDGSAMTAEDVVASIERVRAEATGSPLASRLAAVESASAVDDRTVEVTLSEPSAPFLTQLASIAIVPAEYRDETQALQQQPVGTGPFAFAEWQPNNYIQLDANPDYWREDAPKLDGIRFNIVPESATRQVGLTSGQYQMLPNIDAATALQLQGRPGVALQDTLELSYTLLGMNTSKPPFDDPRVRQAVNYALDRESIVQAALFGAGVAAGPLSPALEAWARDVSEFPCYEHSPDRARALLEEAGVELPVKVTMLVLPRQDIRDIAQVAQAQLNAAGFEVELNIPELGQFVQDWRNSNFDIFASANAGSVDPDDFFYRAFRTGGSTNVFKYSDERVDALLDTGRTELDQEARKAAYDELQGILACEGPVAHVAYGQLYTAVGEGVDGFEIIANRSLSTLADTTAGQ</sequence>
<dbReference type="PANTHER" id="PTHR30290">
    <property type="entry name" value="PERIPLASMIC BINDING COMPONENT OF ABC TRANSPORTER"/>
    <property type="match status" value="1"/>
</dbReference>
<dbReference type="PANTHER" id="PTHR30290:SF38">
    <property type="entry name" value="D,D-DIPEPTIDE-BINDING PERIPLASMIC PROTEIN DDPA-RELATED"/>
    <property type="match status" value="1"/>
</dbReference>
<evidence type="ECO:0000313" key="7">
    <source>
        <dbReference type="Proteomes" id="UP000600449"/>
    </source>
</evidence>
<dbReference type="InterPro" id="IPR030678">
    <property type="entry name" value="Peptide/Ni-bd"/>
</dbReference>
<dbReference type="InterPro" id="IPR039424">
    <property type="entry name" value="SBP_5"/>
</dbReference>
<dbReference type="Gene3D" id="3.10.105.10">
    <property type="entry name" value="Dipeptide-binding Protein, Domain 3"/>
    <property type="match status" value="1"/>
</dbReference>
<feature type="domain" description="Solute-binding protein family 5" evidence="5">
    <location>
        <begin position="68"/>
        <end position="418"/>
    </location>
</feature>
<dbReference type="RefSeq" id="WP_188914994.1">
    <property type="nucleotide sequence ID" value="NZ_BMMF01000013.1"/>
</dbReference>
<organism evidence="6 7">
    <name type="scientific">Salinarimonas ramus</name>
    <dbReference type="NCBI Taxonomy" id="690164"/>
    <lineage>
        <taxon>Bacteria</taxon>
        <taxon>Pseudomonadati</taxon>
        <taxon>Pseudomonadota</taxon>
        <taxon>Alphaproteobacteria</taxon>
        <taxon>Hyphomicrobiales</taxon>
        <taxon>Salinarimonadaceae</taxon>
        <taxon>Salinarimonas</taxon>
    </lineage>
</organism>
<dbReference type="Gene3D" id="3.90.76.10">
    <property type="entry name" value="Dipeptide-binding Protein, Domain 1"/>
    <property type="match status" value="1"/>
</dbReference>
<comment type="similarity">
    <text evidence="2">Belongs to the bacterial solute-binding protein 5 family.</text>
</comment>
<dbReference type="Pfam" id="PF00496">
    <property type="entry name" value="SBP_bac_5"/>
    <property type="match status" value="1"/>
</dbReference>
<keyword evidence="7" id="KW-1185">Reference proteome</keyword>
<dbReference type="GO" id="GO:0043190">
    <property type="term" value="C:ATP-binding cassette (ABC) transporter complex"/>
    <property type="evidence" value="ECO:0007669"/>
    <property type="project" value="InterPro"/>
</dbReference>
<name>A0A917V7Y1_9HYPH</name>
<gene>
    <name evidence="6" type="ORF">GCM10011322_39670</name>
</gene>
<dbReference type="EMBL" id="BMMF01000013">
    <property type="protein sequence ID" value="GGK48714.1"/>
    <property type="molecule type" value="Genomic_DNA"/>
</dbReference>
<dbReference type="SUPFAM" id="SSF53850">
    <property type="entry name" value="Periplasmic binding protein-like II"/>
    <property type="match status" value="1"/>
</dbReference>
<proteinExistence type="inferred from homology"/>
<feature type="signal peptide" evidence="4">
    <location>
        <begin position="1"/>
        <end position="23"/>
    </location>
</feature>
<evidence type="ECO:0000256" key="3">
    <source>
        <dbReference type="ARBA" id="ARBA00022729"/>
    </source>
</evidence>
<dbReference type="GO" id="GO:0015833">
    <property type="term" value="P:peptide transport"/>
    <property type="evidence" value="ECO:0007669"/>
    <property type="project" value="TreeGrafter"/>
</dbReference>
<dbReference type="AlphaFoldDB" id="A0A917V7Y1"/>
<keyword evidence="3 4" id="KW-0732">Signal</keyword>
<evidence type="ECO:0000256" key="4">
    <source>
        <dbReference type="SAM" id="SignalP"/>
    </source>
</evidence>
<dbReference type="GO" id="GO:1904680">
    <property type="term" value="F:peptide transmembrane transporter activity"/>
    <property type="evidence" value="ECO:0007669"/>
    <property type="project" value="TreeGrafter"/>
</dbReference>
<accession>A0A917V7Y1</accession>
<evidence type="ECO:0000259" key="5">
    <source>
        <dbReference type="Pfam" id="PF00496"/>
    </source>
</evidence>
<protein>
    <submittedName>
        <fullName evidence="6">ABC transporter substrate-binding protein</fullName>
    </submittedName>
</protein>
<dbReference type="PIRSF" id="PIRSF002741">
    <property type="entry name" value="MppA"/>
    <property type="match status" value="1"/>
</dbReference>
<evidence type="ECO:0000256" key="2">
    <source>
        <dbReference type="ARBA" id="ARBA00005695"/>
    </source>
</evidence>
<evidence type="ECO:0000256" key="1">
    <source>
        <dbReference type="ARBA" id="ARBA00004418"/>
    </source>
</evidence>
<dbReference type="InterPro" id="IPR000914">
    <property type="entry name" value="SBP_5_dom"/>
</dbReference>
<dbReference type="Gene3D" id="3.40.190.10">
    <property type="entry name" value="Periplasmic binding protein-like II"/>
    <property type="match status" value="1"/>
</dbReference>
<evidence type="ECO:0000313" key="6">
    <source>
        <dbReference type="EMBL" id="GGK48714.1"/>
    </source>
</evidence>
<comment type="caution">
    <text evidence="6">The sequence shown here is derived from an EMBL/GenBank/DDBJ whole genome shotgun (WGS) entry which is preliminary data.</text>
</comment>
<dbReference type="Proteomes" id="UP000600449">
    <property type="component" value="Unassembled WGS sequence"/>
</dbReference>
<feature type="chain" id="PRO_5037043061" evidence="4">
    <location>
        <begin position="24"/>
        <end position="500"/>
    </location>
</feature>